<dbReference type="OrthoDB" id="434099at2759"/>
<feature type="chain" id="PRO_5034215832" description="Ig-like domain-containing protein" evidence="11">
    <location>
        <begin position="27"/>
        <end position="247"/>
    </location>
</feature>
<dbReference type="GO" id="GO:0001786">
    <property type="term" value="F:phosphatidylserine binding"/>
    <property type="evidence" value="ECO:0007669"/>
    <property type="project" value="TreeGrafter"/>
</dbReference>
<dbReference type="GO" id="GO:0060097">
    <property type="term" value="P:cytoskeletal rearrangement involved in phagocytosis, engulfment"/>
    <property type="evidence" value="ECO:0007669"/>
    <property type="project" value="TreeGrafter"/>
</dbReference>
<feature type="signal peptide" evidence="11">
    <location>
        <begin position="1"/>
        <end position="26"/>
    </location>
</feature>
<dbReference type="PROSITE" id="PS50835">
    <property type="entry name" value="IG_LIKE"/>
    <property type="match status" value="1"/>
</dbReference>
<keyword evidence="7" id="KW-0325">Glycoprotein</keyword>
<organism evidence="13 14">
    <name type="scientific">Scleropages formosus</name>
    <name type="common">Asian bonytongue</name>
    <name type="synonym">Osteoglossum formosum</name>
    <dbReference type="NCBI Taxonomy" id="113540"/>
    <lineage>
        <taxon>Eukaryota</taxon>
        <taxon>Metazoa</taxon>
        <taxon>Chordata</taxon>
        <taxon>Craniata</taxon>
        <taxon>Vertebrata</taxon>
        <taxon>Euteleostomi</taxon>
        <taxon>Actinopterygii</taxon>
        <taxon>Neopterygii</taxon>
        <taxon>Teleostei</taxon>
        <taxon>Osteoglossocephala</taxon>
        <taxon>Osteoglossomorpha</taxon>
        <taxon>Osteoglossiformes</taxon>
        <taxon>Osteoglossidae</taxon>
        <taxon>Scleropages</taxon>
    </lineage>
</organism>
<reference evidence="13" key="2">
    <citation type="submission" date="2025-08" db="UniProtKB">
        <authorList>
            <consortium name="Ensembl"/>
        </authorList>
    </citation>
    <scope>IDENTIFICATION</scope>
</reference>
<evidence type="ECO:0000256" key="9">
    <source>
        <dbReference type="ARBA" id="ARBA00038203"/>
    </source>
</evidence>
<evidence type="ECO:0000256" key="11">
    <source>
        <dbReference type="SAM" id="SignalP"/>
    </source>
</evidence>
<dbReference type="Proteomes" id="UP000694397">
    <property type="component" value="Chromosome 13"/>
</dbReference>
<dbReference type="InterPro" id="IPR013783">
    <property type="entry name" value="Ig-like_fold"/>
</dbReference>
<comment type="subcellular location">
    <subcellularLocation>
        <location evidence="1">Membrane</location>
        <topology evidence="1">Single-pass type I membrane protein</topology>
    </subcellularLocation>
</comment>
<reference evidence="13" key="3">
    <citation type="submission" date="2025-09" db="UniProtKB">
        <authorList>
            <consortium name="Ensembl"/>
        </authorList>
    </citation>
    <scope>IDENTIFICATION</scope>
</reference>
<evidence type="ECO:0000256" key="6">
    <source>
        <dbReference type="ARBA" id="ARBA00023157"/>
    </source>
</evidence>
<dbReference type="GO" id="GO:0043277">
    <property type="term" value="P:apoptotic cell clearance"/>
    <property type="evidence" value="ECO:0007669"/>
    <property type="project" value="TreeGrafter"/>
</dbReference>
<dbReference type="FunFam" id="2.60.40.10:FF:000774">
    <property type="entry name" value="Hepatitis A virus cellular receptor 1"/>
    <property type="match status" value="1"/>
</dbReference>
<dbReference type="SMART" id="SM00409">
    <property type="entry name" value="IG"/>
    <property type="match status" value="1"/>
</dbReference>
<keyword evidence="3 11" id="KW-0732">Signal</keyword>
<sequence>MKVNCSFFSRVTMLCCLSFCCKDSESAGQAVKAVGGENVTLPCSYNVEKYGMLHICWGRGELSYSKCFNTIISTDGLKVTHRQSDRYQLLSGLSTGNISLTIINVREDDSGTYGCRLEIPGPLNDQKHHIVLTVEQAPTATTPPFTTVTTTSECTAASANSSASHDVFTSSGQSTALSREAANRDAALCAVMVSFLLAGVFLAAFVVFMCEYELLQLVTHTFGENNASHRWHCFDIIIFCCRQNADE</sequence>
<dbReference type="PANTHER" id="PTHR46608:SF3">
    <property type="entry name" value="T-CELL IMMUNOGLOBULIN AND MUCIN DOMAIN-CONTAINING PROTEIN 4"/>
    <property type="match status" value="1"/>
</dbReference>
<keyword evidence="4 10" id="KW-1133">Transmembrane helix</keyword>
<dbReference type="PANTHER" id="PTHR46608">
    <property type="entry name" value="T-CELL IMMUNOGLOBULIN AND MUCIN DOMAIN-CONTAINING PROTEIN 4"/>
    <property type="match status" value="1"/>
</dbReference>
<evidence type="ECO:0000256" key="7">
    <source>
        <dbReference type="ARBA" id="ARBA00023180"/>
    </source>
</evidence>
<dbReference type="SUPFAM" id="SSF48726">
    <property type="entry name" value="Immunoglobulin"/>
    <property type="match status" value="1"/>
</dbReference>
<evidence type="ECO:0000256" key="4">
    <source>
        <dbReference type="ARBA" id="ARBA00022989"/>
    </source>
</evidence>
<evidence type="ECO:0000313" key="13">
    <source>
        <dbReference type="Ensembl" id="ENSSFOP00015024610.1"/>
    </source>
</evidence>
<dbReference type="AlphaFoldDB" id="A0A8C9S4X9"/>
<evidence type="ECO:0000256" key="5">
    <source>
        <dbReference type="ARBA" id="ARBA00023136"/>
    </source>
</evidence>
<comment type="similarity">
    <text evidence="9">Belongs to the immunoglobulin superfamily. TIM family.</text>
</comment>
<evidence type="ECO:0000256" key="10">
    <source>
        <dbReference type="SAM" id="Phobius"/>
    </source>
</evidence>
<accession>A0A8C9S4X9</accession>
<dbReference type="GO" id="GO:0016020">
    <property type="term" value="C:membrane"/>
    <property type="evidence" value="ECO:0007669"/>
    <property type="project" value="UniProtKB-SubCell"/>
</dbReference>
<evidence type="ECO:0000259" key="12">
    <source>
        <dbReference type="PROSITE" id="PS50835"/>
    </source>
</evidence>
<keyword evidence="8" id="KW-0393">Immunoglobulin domain</keyword>
<dbReference type="InterPro" id="IPR013106">
    <property type="entry name" value="Ig_V-set"/>
</dbReference>
<evidence type="ECO:0000256" key="8">
    <source>
        <dbReference type="ARBA" id="ARBA00023319"/>
    </source>
</evidence>
<dbReference type="Ensembl" id="ENSSFOT00015024878.2">
    <property type="protein sequence ID" value="ENSSFOP00015024610.1"/>
    <property type="gene ID" value="ENSSFOG00015015831.2"/>
</dbReference>
<feature type="transmembrane region" description="Helical" evidence="10">
    <location>
        <begin position="186"/>
        <end position="209"/>
    </location>
</feature>
<evidence type="ECO:0000256" key="3">
    <source>
        <dbReference type="ARBA" id="ARBA00022729"/>
    </source>
</evidence>
<proteinExistence type="inferred from homology"/>
<gene>
    <name evidence="13" type="primary">LOC108936808</name>
</gene>
<evidence type="ECO:0000256" key="2">
    <source>
        <dbReference type="ARBA" id="ARBA00022692"/>
    </source>
</evidence>
<keyword evidence="6" id="KW-1015">Disulfide bond</keyword>
<dbReference type="Gene3D" id="2.60.40.10">
    <property type="entry name" value="Immunoglobulins"/>
    <property type="match status" value="1"/>
</dbReference>
<reference evidence="13 14" key="1">
    <citation type="submission" date="2019-04" db="EMBL/GenBank/DDBJ databases">
        <authorList>
            <consortium name="Wellcome Sanger Institute Data Sharing"/>
        </authorList>
    </citation>
    <scope>NUCLEOTIDE SEQUENCE [LARGE SCALE GENOMIC DNA]</scope>
</reference>
<dbReference type="InterPro" id="IPR007110">
    <property type="entry name" value="Ig-like_dom"/>
</dbReference>
<keyword evidence="2 10" id="KW-0812">Transmembrane</keyword>
<evidence type="ECO:0000313" key="14">
    <source>
        <dbReference type="Proteomes" id="UP000694397"/>
    </source>
</evidence>
<feature type="domain" description="Ig-like" evidence="12">
    <location>
        <begin position="36"/>
        <end position="118"/>
    </location>
</feature>
<dbReference type="InterPro" id="IPR003599">
    <property type="entry name" value="Ig_sub"/>
</dbReference>
<dbReference type="InterPro" id="IPR036179">
    <property type="entry name" value="Ig-like_dom_sf"/>
</dbReference>
<dbReference type="GeneTree" id="ENSGT00940000163509"/>
<evidence type="ECO:0000256" key="1">
    <source>
        <dbReference type="ARBA" id="ARBA00004479"/>
    </source>
</evidence>
<protein>
    <recommendedName>
        <fullName evidence="12">Ig-like domain-containing protein</fullName>
    </recommendedName>
</protein>
<dbReference type="Pfam" id="PF07686">
    <property type="entry name" value="V-set"/>
    <property type="match status" value="1"/>
</dbReference>
<keyword evidence="5 10" id="KW-0472">Membrane</keyword>
<keyword evidence="14" id="KW-1185">Reference proteome</keyword>
<name>A0A8C9S4X9_SCLFO</name>